<name>A0AAN9AAM0_HALRR</name>
<dbReference type="CDD" id="cd22419">
    <property type="entry name" value="KH-I_ASCC1"/>
    <property type="match status" value="1"/>
</dbReference>
<protein>
    <submittedName>
        <fullName evidence="3">Activating signal cointegrator 1 complex subunit</fullName>
    </submittedName>
</protein>
<gene>
    <name evidence="3" type="primary">ASCC1</name>
    <name evidence="3" type="ORF">SK128_009058</name>
</gene>
<dbReference type="InterPro" id="IPR004088">
    <property type="entry name" value="KH_dom_type_1"/>
</dbReference>
<dbReference type="GO" id="GO:0005634">
    <property type="term" value="C:nucleus"/>
    <property type="evidence" value="ECO:0007669"/>
    <property type="project" value="TreeGrafter"/>
</dbReference>
<dbReference type="InterPro" id="IPR047538">
    <property type="entry name" value="KH-I_ASCC1"/>
</dbReference>
<evidence type="ECO:0000313" key="4">
    <source>
        <dbReference type="Proteomes" id="UP001381693"/>
    </source>
</evidence>
<dbReference type="SUPFAM" id="SSF55144">
    <property type="entry name" value="LigT-like"/>
    <property type="match status" value="1"/>
</dbReference>
<proteinExistence type="predicted"/>
<dbReference type="SUPFAM" id="SSF54791">
    <property type="entry name" value="Eukaryotic type KH-domain (KH-domain type I)"/>
    <property type="match status" value="1"/>
</dbReference>
<evidence type="ECO:0000259" key="2">
    <source>
        <dbReference type="SMART" id="SM00322"/>
    </source>
</evidence>
<dbReference type="SMART" id="SM00322">
    <property type="entry name" value="KH"/>
    <property type="match status" value="1"/>
</dbReference>
<dbReference type="InterPro" id="IPR009097">
    <property type="entry name" value="Cyclic_Pdiesterase"/>
</dbReference>
<dbReference type="GO" id="GO:0006307">
    <property type="term" value="P:DNA alkylation repair"/>
    <property type="evidence" value="ECO:0007669"/>
    <property type="project" value="InterPro"/>
</dbReference>
<dbReference type="Gene3D" id="3.30.1370.10">
    <property type="entry name" value="K Homology domain, type 1"/>
    <property type="match status" value="1"/>
</dbReference>
<dbReference type="InterPro" id="IPR004087">
    <property type="entry name" value="KH_dom"/>
</dbReference>
<comment type="caution">
    <text evidence="3">The sequence shown here is derived from an EMBL/GenBank/DDBJ whole genome shotgun (WGS) entry which is preliminary data.</text>
</comment>
<dbReference type="GO" id="GO:0006355">
    <property type="term" value="P:regulation of DNA-templated transcription"/>
    <property type="evidence" value="ECO:0007669"/>
    <property type="project" value="TreeGrafter"/>
</dbReference>
<dbReference type="InterPro" id="IPR009210">
    <property type="entry name" value="ASCC1"/>
</dbReference>
<reference evidence="3 4" key="1">
    <citation type="submission" date="2023-11" db="EMBL/GenBank/DDBJ databases">
        <title>Halocaridina rubra genome assembly.</title>
        <authorList>
            <person name="Smith C."/>
        </authorList>
    </citation>
    <scope>NUCLEOTIDE SEQUENCE [LARGE SCALE GENOMIC DNA]</scope>
    <source>
        <strain evidence="3">EP-1</strain>
        <tissue evidence="3">Whole</tissue>
    </source>
</reference>
<dbReference type="EMBL" id="JAXCGZ010008001">
    <property type="protein sequence ID" value="KAK7078130.1"/>
    <property type="molecule type" value="Genomic_DNA"/>
</dbReference>
<dbReference type="PIRSF" id="PIRSF027019">
    <property type="entry name" value="Euk_LigT"/>
    <property type="match status" value="1"/>
</dbReference>
<feature type="domain" description="K Homology" evidence="2">
    <location>
        <begin position="69"/>
        <end position="137"/>
    </location>
</feature>
<dbReference type="AlphaFoldDB" id="A0AAN9AAM0"/>
<dbReference type="Gene3D" id="3.90.1140.10">
    <property type="entry name" value="Cyclic phosphodiesterase"/>
    <property type="match status" value="1"/>
</dbReference>
<dbReference type="PANTHER" id="PTHR13360">
    <property type="entry name" value="ACTIVATING SIGNAL COINTEGRATOR 1 COMPLEX SUBUNIT 1"/>
    <property type="match status" value="1"/>
</dbReference>
<sequence length="365" mass="41755">MDSFADILRPPTYWVGNRCYRVLNPAAVSQSTTNYAEGDAYSFEDAVYQDEVECTQEMPEVQIDQLDNGKFQTSFPVANTYFSYIIGSKGATKKRIENDTFTQIRIPAKGQTGDIVIIGRDIKTVRQARIKIEMLVEQARKKMPPTHFLSMPTNHPDVQERFLKFKEEVLEKCGDCRGVGEDIFPKPEKLHLTLCVMVLADERERHQAVDVLKLCPESVLRKQLAGQPLKVELKGLEYMNDDPEEVDVLYGQVTALNWSHSLQSIADSLVDEFIKAGIAKQQRERVKLHVTLMNTSFRNRQEGVEEERTGRERESFSAQRILEEFGDYYFGIMEIEEVHLSLRHTNANSGYYSASAKIRVFLSPI</sequence>
<dbReference type="Pfam" id="PF00013">
    <property type="entry name" value="KH_1"/>
    <property type="match status" value="1"/>
</dbReference>
<dbReference type="InterPro" id="IPR019510">
    <property type="entry name" value="AKAP7-like_phosphoesterase"/>
</dbReference>
<dbReference type="GO" id="GO:0003723">
    <property type="term" value="F:RNA binding"/>
    <property type="evidence" value="ECO:0007669"/>
    <property type="project" value="UniProtKB-UniRule"/>
</dbReference>
<dbReference type="Proteomes" id="UP001381693">
    <property type="component" value="Unassembled WGS sequence"/>
</dbReference>
<accession>A0AAN9AAM0</accession>
<evidence type="ECO:0000313" key="3">
    <source>
        <dbReference type="EMBL" id="KAK7078130.1"/>
    </source>
</evidence>
<dbReference type="InterPro" id="IPR036612">
    <property type="entry name" value="KH_dom_type_1_sf"/>
</dbReference>
<dbReference type="PANTHER" id="PTHR13360:SF1">
    <property type="entry name" value="ACTIVATING SIGNAL COINTEGRATOR 1 COMPLEX SUBUNIT 1"/>
    <property type="match status" value="1"/>
</dbReference>
<keyword evidence="4" id="KW-1185">Reference proteome</keyword>
<organism evidence="3 4">
    <name type="scientific">Halocaridina rubra</name>
    <name type="common">Hawaiian red shrimp</name>
    <dbReference type="NCBI Taxonomy" id="373956"/>
    <lineage>
        <taxon>Eukaryota</taxon>
        <taxon>Metazoa</taxon>
        <taxon>Ecdysozoa</taxon>
        <taxon>Arthropoda</taxon>
        <taxon>Crustacea</taxon>
        <taxon>Multicrustacea</taxon>
        <taxon>Malacostraca</taxon>
        <taxon>Eumalacostraca</taxon>
        <taxon>Eucarida</taxon>
        <taxon>Decapoda</taxon>
        <taxon>Pleocyemata</taxon>
        <taxon>Caridea</taxon>
        <taxon>Atyoidea</taxon>
        <taxon>Atyidae</taxon>
        <taxon>Halocaridina</taxon>
    </lineage>
</organism>
<dbReference type="PROSITE" id="PS50084">
    <property type="entry name" value="KH_TYPE_1"/>
    <property type="match status" value="1"/>
</dbReference>
<evidence type="ECO:0000256" key="1">
    <source>
        <dbReference type="PROSITE-ProRule" id="PRU00117"/>
    </source>
</evidence>
<keyword evidence="1" id="KW-0694">RNA-binding</keyword>
<dbReference type="Pfam" id="PF10469">
    <property type="entry name" value="AKAP7_NLS"/>
    <property type="match status" value="1"/>
</dbReference>